<comment type="similarity">
    <text evidence="2">Belongs to the asparagine synthetase family.</text>
</comment>
<evidence type="ECO:0000313" key="12">
    <source>
        <dbReference type="Proteomes" id="UP000594464"/>
    </source>
</evidence>
<evidence type="ECO:0000256" key="1">
    <source>
        <dbReference type="ARBA" id="ARBA00005187"/>
    </source>
</evidence>
<gene>
    <name evidence="11" type="primary">asnB</name>
    <name evidence="11" type="ORF">G3M78_11070</name>
</gene>
<dbReference type="PANTHER" id="PTHR43284">
    <property type="entry name" value="ASPARAGINE SYNTHETASE (GLUTAMINE-HYDROLYZING)"/>
    <property type="match status" value="1"/>
</dbReference>
<feature type="domain" description="Glutamine amidotransferase type-2" evidence="10">
    <location>
        <begin position="2"/>
        <end position="220"/>
    </location>
</feature>
<sequence length="626" mass="71271">MCGVAGILAFQPQNLPEPPEILLDRMLSRLEHRGPDGQRSVVLKDTADLWVGFGHSRLSIIDLSDAGRQPMSDSESSVWISSNNEIYNYKELRRELESSVTFRSDSDTEVLLHTIKDDLANGLNRLRGMFAFGYWDSARETLSLARDRLGVKPLYYYQDENCLIFASEIRSILATGIPAKTLKPQSVFQFLSFGRPLAPDTLIEGIKELRPGHLAIWNSGDFHEESWWNPASFSIKQQADIEKSAKEHLQSAVNSRLVSDVPVGVFLSGGMDSCAVASLCPPPRPRSLSMSFSESAYDESVYARETAEFLNLDHQKINISPDEALQSLPDFIAAMDQPTLDGLNVFLISRQARANGWKVALSGLGGDELFGGYPSFQLLPKLARYQNLLNCLPRSFVKGMSALLRKFSRNDRDTKLLRWMSGDHSGPHPWFLLRSLFSGSELNQLWENEGDLEAETELHWRRAQLLVDSVADWDLLNQVSFLEATQYMVPTLLKDADVMGMSQGLEIRVPWVDHLLVEWMFSLSANEKFKIQGPLKPLMYKALQGNWPEGMDKRRKAGFTLPFEVWMRGELREEMERILFTHVPILDPYLQDKGVRRVWDQFLKGRTAWSRPWAIYVLKKWVLRNI</sequence>
<dbReference type="InterPro" id="IPR033738">
    <property type="entry name" value="AsnB_N"/>
</dbReference>
<dbReference type="AlphaFoldDB" id="A0A7T0C3N1"/>
<evidence type="ECO:0000256" key="9">
    <source>
        <dbReference type="PIRSR" id="PIRSR001589-2"/>
    </source>
</evidence>
<feature type="active site" description="For GATase activity" evidence="8">
    <location>
        <position position="2"/>
    </location>
</feature>
<dbReference type="EMBL" id="CP048620">
    <property type="protein sequence ID" value="QPJ65905.1"/>
    <property type="molecule type" value="Genomic_DNA"/>
</dbReference>
<dbReference type="InterPro" id="IPR029055">
    <property type="entry name" value="Ntn_hydrolases_N"/>
</dbReference>
<feature type="binding site" evidence="9">
    <location>
        <begin position="362"/>
        <end position="363"/>
    </location>
    <ligand>
        <name>ATP</name>
        <dbReference type="ChEBI" id="CHEBI:30616"/>
    </ligand>
</feature>
<comment type="catalytic activity">
    <reaction evidence="7">
        <text>L-aspartate + L-glutamine + ATP + H2O = L-asparagine + L-glutamate + AMP + diphosphate + H(+)</text>
        <dbReference type="Rhea" id="RHEA:12228"/>
        <dbReference type="ChEBI" id="CHEBI:15377"/>
        <dbReference type="ChEBI" id="CHEBI:15378"/>
        <dbReference type="ChEBI" id="CHEBI:29985"/>
        <dbReference type="ChEBI" id="CHEBI:29991"/>
        <dbReference type="ChEBI" id="CHEBI:30616"/>
        <dbReference type="ChEBI" id="CHEBI:33019"/>
        <dbReference type="ChEBI" id="CHEBI:58048"/>
        <dbReference type="ChEBI" id="CHEBI:58359"/>
        <dbReference type="ChEBI" id="CHEBI:456215"/>
        <dbReference type="EC" id="6.3.5.4"/>
    </reaction>
</comment>
<dbReference type="PANTHER" id="PTHR43284:SF1">
    <property type="entry name" value="ASPARAGINE SYNTHETASE"/>
    <property type="match status" value="1"/>
</dbReference>
<dbReference type="Pfam" id="PF13537">
    <property type="entry name" value="GATase_7"/>
    <property type="match status" value="1"/>
</dbReference>
<dbReference type="CDD" id="cd01991">
    <property type="entry name" value="Asn_synthase_B_C"/>
    <property type="match status" value="1"/>
</dbReference>
<dbReference type="Proteomes" id="UP000594464">
    <property type="component" value="Chromosome"/>
</dbReference>
<dbReference type="InterPro" id="IPR001962">
    <property type="entry name" value="Asn_synthase"/>
</dbReference>
<evidence type="ECO:0000256" key="2">
    <source>
        <dbReference type="ARBA" id="ARBA00005752"/>
    </source>
</evidence>
<dbReference type="Gene3D" id="3.60.20.10">
    <property type="entry name" value="Glutamine Phosphoribosylpyrophosphate, subunit 1, domain 1"/>
    <property type="match status" value="1"/>
</dbReference>
<name>A0A7T0C3N1_9BACT</name>
<evidence type="ECO:0000256" key="6">
    <source>
        <dbReference type="ARBA" id="ARBA00022962"/>
    </source>
</evidence>
<accession>A0A7T0C3N1</accession>
<evidence type="ECO:0000256" key="4">
    <source>
        <dbReference type="ARBA" id="ARBA00022741"/>
    </source>
</evidence>
<keyword evidence="8" id="KW-0061">Asparagine biosynthesis</keyword>
<dbReference type="GO" id="GO:0005829">
    <property type="term" value="C:cytosol"/>
    <property type="evidence" value="ECO:0007669"/>
    <property type="project" value="TreeGrafter"/>
</dbReference>
<protein>
    <recommendedName>
        <fullName evidence="3">asparagine synthase (glutamine-hydrolyzing)</fullName>
        <ecNumber evidence="3">6.3.5.4</ecNumber>
    </recommendedName>
</protein>
<keyword evidence="6 8" id="KW-0315">Glutamine amidotransferase</keyword>
<dbReference type="GO" id="GO:0004066">
    <property type="term" value="F:asparagine synthase (glutamine-hydrolyzing) activity"/>
    <property type="evidence" value="ECO:0007669"/>
    <property type="project" value="UniProtKB-EC"/>
</dbReference>
<dbReference type="Gene3D" id="3.40.50.620">
    <property type="entry name" value="HUPs"/>
    <property type="match status" value="1"/>
</dbReference>
<dbReference type="SUPFAM" id="SSF52402">
    <property type="entry name" value="Adenine nucleotide alpha hydrolases-like"/>
    <property type="match status" value="1"/>
</dbReference>
<dbReference type="InterPro" id="IPR051786">
    <property type="entry name" value="ASN_synthetase/amidase"/>
</dbReference>
<dbReference type="InterPro" id="IPR006426">
    <property type="entry name" value="Asn_synth_AEB"/>
</dbReference>
<dbReference type="SUPFAM" id="SSF56235">
    <property type="entry name" value="N-terminal nucleophile aminohydrolases (Ntn hydrolases)"/>
    <property type="match status" value="1"/>
</dbReference>
<evidence type="ECO:0000313" key="11">
    <source>
        <dbReference type="EMBL" id="QPJ65905.1"/>
    </source>
</evidence>
<dbReference type="KEGG" id="nva:G3M78_11070"/>
<keyword evidence="11" id="KW-0436">Ligase</keyword>
<keyword evidence="5 9" id="KW-0067">ATP-binding</keyword>
<keyword evidence="8" id="KW-0028">Amino-acid biosynthesis</keyword>
<dbReference type="InterPro" id="IPR017932">
    <property type="entry name" value="GATase_2_dom"/>
</dbReference>
<evidence type="ECO:0000256" key="3">
    <source>
        <dbReference type="ARBA" id="ARBA00012737"/>
    </source>
</evidence>
<proteinExistence type="inferred from homology"/>
<dbReference type="EC" id="6.3.5.4" evidence="3"/>
<dbReference type="CDD" id="cd00712">
    <property type="entry name" value="AsnB"/>
    <property type="match status" value="1"/>
</dbReference>
<keyword evidence="4 9" id="KW-0547">Nucleotide-binding</keyword>
<dbReference type="PROSITE" id="PS51278">
    <property type="entry name" value="GATASE_TYPE_2"/>
    <property type="match status" value="1"/>
</dbReference>
<feature type="binding site" evidence="9">
    <location>
        <position position="107"/>
    </location>
    <ligand>
        <name>L-glutamine</name>
        <dbReference type="ChEBI" id="CHEBI:58359"/>
    </ligand>
</feature>
<dbReference type="Pfam" id="PF00733">
    <property type="entry name" value="Asn_synthase"/>
    <property type="match status" value="1"/>
</dbReference>
<dbReference type="NCBIfam" id="TIGR01536">
    <property type="entry name" value="asn_synth_AEB"/>
    <property type="match status" value="1"/>
</dbReference>
<evidence type="ECO:0000256" key="7">
    <source>
        <dbReference type="ARBA" id="ARBA00048741"/>
    </source>
</evidence>
<evidence type="ECO:0000259" key="10">
    <source>
        <dbReference type="PROSITE" id="PS51278"/>
    </source>
</evidence>
<evidence type="ECO:0000256" key="8">
    <source>
        <dbReference type="PIRSR" id="PIRSR001589-1"/>
    </source>
</evidence>
<dbReference type="GO" id="GO:0006529">
    <property type="term" value="P:asparagine biosynthetic process"/>
    <property type="evidence" value="ECO:0007669"/>
    <property type="project" value="UniProtKB-KW"/>
</dbReference>
<evidence type="ECO:0000256" key="5">
    <source>
        <dbReference type="ARBA" id="ARBA00022840"/>
    </source>
</evidence>
<dbReference type="GO" id="GO:0005524">
    <property type="term" value="F:ATP binding"/>
    <property type="evidence" value="ECO:0007669"/>
    <property type="project" value="UniProtKB-KW"/>
</dbReference>
<organism evidence="11 12">
    <name type="scientific">Candidatus Nitrohelix vancouverensis</name>
    <dbReference type="NCBI Taxonomy" id="2705534"/>
    <lineage>
        <taxon>Bacteria</taxon>
        <taxon>Pseudomonadati</taxon>
        <taxon>Nitrospinota/Tectimicrobiota group</taxon>
        <taxon>Nitrospinota</taxon>
        <taxon>Nitrospinia</taxon>
        <taxon>Nitrospinales</taxon>
        <taxon>Nitrospinaceae</taxon>
        <taxon>Candidatus Nitrohelix</taxon>
    </lineage>
</organism>
<comment type="pathway">
    <text evidence="1">Amino-acid biosynthesis; L-asparagine biosynthesis; L-asparagine from L-aspartate (L-Gln route): step 1/1.</text>
</comment>
<reference evidence="12" key="1">
    <citation type="submission" date="2020-02" db="EMBL/GenBank/DDBJ databases">
        <title>Genomic and physiological characterization of two novel Nitrospinaceae genera.</title>
        <authorList>
            <person name="Mueller A.J."/>
            <person name="Jung M.-Y."/>
            <person name="Strachan C.R."/>
            <person name="Herbold C.W."/>
            <person name="Kirkegaard R.H."/>
            <person name="Daims H."/>
        </authorList>
    </citation>
    <scope>NUCLEOTIDE SEQUENCE [LARGE SCALE GENOMIC DNA]</scope>
</reference>
<dbReference type="InterPro" id="IPR014729">
    <property type="entry name" value="Rossmann-like_a/b/a_fold"/>
</dbReference>
<dbReference type="PIRSF" id="PIRSF001589">
    <property type="entry name" value="Asn_synthetase_glu-h"/>
    <property type="match status" value="1"/>
</dbReference>